<protein>
    <submittedName>
        <fullName evidence="1">TetR/AcrR family transcriptional regulator</fullName>
    </submittedName>
</protein>
<dbReference type="InterPro" id="IPR004111">
    <property type="entry name" value="Repressor_TetR_C"/>
</dbReference>
<reference evidence="1 2" key="1">
    <citation type="submission" date="2024-09" db="EMBL/GenBank/DDBJ databases">
        <authorList>
            <person name="Lee S.D."/>
        </authorList>
    </citation>
    <scope>NUCLEOTIDE SEQUENCE [LARGE SCALE GENOMIC DNA]</scope>
    <source>
        <strain evidence="1 2">N1-1</strain>
    </source>
</reference>
<name>A0ABV6VDG0_9ACTN</name>
<dbReference type="InterPro" id="IPR003012">
    <property type="entry name" value="Tet_transcr_reg_TetR"/>
</dbReference>
<organism evidence="1 2">
    <name type="scientific">Streptacidiphilus alkalitolerans</name>
    <dbReference type="NCBI Taxonomy" id="3342712"/>
    <lineage>
        <taxon>Bacteria</taxon>
        <taxon>Bacillati</taxon>
        <taxon>Actinomycetota</taxon>
        <taxon>Actinomycetes</taxon>
        <taxon>Kitasatosporales</taxon>
        <taxon>Streptomycetaceae</taxon>
        <taxon>Streptacidiphilus</taxon>
    </lineage>
</organism>
<accession>A0ABV6VDG0</accession>
<dbReference type="InterPro" id="IPR001647">
    <property type="entry name" value="HTH_TetR"/>
</dbReference>
<keyword evidence="2" id="KW-1185">Reference proteome</keyword>
<dbReference type="Pfam" id="PF00440">
    <property type="entry name" value="TetR_N"/>
    <property type="match status" value="1"/>
</dbReference>
<dbReference type="Gene3D" id="1.10.357.10">
    <property type="entry name" value="Tetracycline Repressor, domain 2"/>
    <property type="match status" value="1"/>
</dbReference>
<proteinExistence type="predicted"/>
<gene>
    <name evidence="1" type="ORF">ACEZDG_20995</name>
</gene>
<dbReference type="InterPro" id="IPR050109">
    <property type="entry name" value="HTH-type_TetR-like_transc_reg"/>
</dbReference>
<dbReference type="PROSITE" id="PS50977">
    <property type="entry name" value="HTH_TETR_2"/>
    <property type="match status" value="1"/>
</dbReference>
<dbReference type="PRINTS" id="PR00400">
    <property type="entry name" value="TETREPRESSOR"/>
</dbReference>
<dbReference type="Pfam" id="PF02909">
    <property type="entry name" value="TetR_C_1"/>
    <property type="match status" value="1"/>
</dbReference>
<comment type="caution">
    <text evidence="1">The sequence shown here is derived from an EMBL/GenBank/DDBJ whole genome shotgun (WGS) entry which is preliminary data.</text>
</comment>
<sequence>MARPRNPLLSRERIVAAALELVDTEGLAALSTRRLAAVLGVSGPSLYNHFATKDQLLDAVVDEVVGEVDLSMWESVDLGAWAGPVTAWARSYRAALVAHPNLVPVLAQGPGRRANSLRLADAVFGGLVDAGWPRGDATRIGALMRYFVYGSALGSFAGGFVDDQEIYAAEYPHLGQAHLLAEHSRSVDQGAFDTGLTALVEGLALQYQRARSARAGA</sequence>
<dbReference type="PANTHER" id="PTHR30055:SF151">
    <property type="entry name" value="TRANSCRIPTIONAL REGULATORY PROTEIN"/>
    <property type="match status" value="1"/>
</dbReference>
<dbReference type="PRINTS" id="PR00455">
    <property type="entry name" value="HTHTETR"/>
</dbReference>
<dbReference type="Proteomes" id="UP001592582">
    <property type="component" value="Unassembled WGS sequence"/>
</dbReference>
<evidence type="ECO:0000313" key="1">
    <source>
        <dbReference type="EMBL" id="MFC1411747.1"/>
    </source>
</evidence>
<dbReference type="EMBL" id="JBHEZX010000008">
    <property type="protein sequence ID" value="MFC1411747.1"/>
    <property type="molecule type" value="Genomic_DNA"/>
</dbReference>
<dbReference type="InterPro" id="IPR009057">
    <property type="entry name" value="Homeodomain-like_sf"/>
</dbReference>
<dbReference type="PROSITE" id="PS01081">
    <property type="entry name" value="HTH_TETR_1"/>
    <property type="match status" value="1"/>
</dbReference>
<dbReference type="SUPFAM" id="SSF46689">
    <property type="entry name" value="Homeodomain-like"/>
    <property type="match status" value="1"/>
</dbReference>
<dbReference type="PANTHER" id="PTHR30055">
    <property type="entry name" value="HTH-TYPE TRANSCRIPTIONAL REGULATOR RUTR"/>
    <property type="match status" value="1"/>
</dbReference>
<evidence type="ECO:0000313" key="2">
    <source>
        <dbReference type="Proteomes" id="UP001592582"/>
    </source>
</evidence>
<dbReference type="SUPFAM" id="SSF48498">
    <property type="entry name" value="Tetracyclin repressor-like, C-terminal domain"/>
    <property type="match status" value="1"/>
</dbReference>
<dbReference type="InterPro" id="IPR036271">
    <property type="entry name" value="Tet_transcr_reg_TetR-rel_C_sf"/>
</dbReference>
<dbReference type="InterPro" id="IPR023772">
    <property type="entry name" value="DNA-bd_HTH_TetR-type_CS"/>
</dbReference>